<dbReference type="REBASE" id="75059">
    <property type="entry name" value="S.Bce5X11ORF4754P"/>
</dbReference>
<dbReference type="GO" id="GO:0003677">
    <property type="term" value="F:DNA binding"/>
    <property type="evidence" value="ECO:0007669"/>
    <property type="project" value="UniProtKB-KW"/>
</dbReference>
<evidence type="ECO:0000313" key="6">
    <source>
        <dbReference type="EMBL" id="EJQ40897.1"/>
    </source>
</evidence>
<evidence type="ECO:0000313" key="7">
    <source>
        <dbReference type="Proteomes" id="UP000006600"/>
    </source>
</evidence>
<organism evidence="6 7">
    <name type="scientific">Bacillus cereus BAG5X1-1</name>
    <dbReference type="NCBI Taxonomy" id="1053189"/>
    <lineage>
        <taxon>Bacteria</taxon>
        <taxon>Bacillati</taxon>
        <taxon>Bacillota</taxon>
        <taxon>Bacilli</taxon>
        <taxon>Bacillales</taxon>
        <taxon>Bacillaceae</taxon>
        <taxon>Bacillus</taxon>
        <taxon>Bacillus cereus group</taxon>
    </lineage>
</organism>
<dbReference type="Pfam" id="PF01420">
    <property type="entry name" value="Methylase_S"/>
    <property type="match status" value="2"/>
</dbReference>
<evidence type="ECO:0000256" key="4">
    <source>
        <dbReference type="ARBA" id="ARBA00038652"/>
    </source>
</evidence>
<keyword evidence="2" id="KW-0680">Restriction system</keyword>
<evidence type="ECO:0000256" key="1">
    <source>
        <dbReference type="ARBA" id="ARBA00010923"/>
    </source>
</evidence>
<name>J8ACL7_BACCE</name>
<feature type="domain" description="Type I restriction modification DNA specificity" evidence="5">
    <location>
        <begin position="301"/>
        <end position="449"/>
    </location>
</feature>
<dbReference type="PANTHER" id="PTHR43140">
    <property type="entry name" value="TYPE-1 RESTRICTION ENZYME ECOKI SPECIFICITY PROTEIN"/>
    <property type="match status" value="1"/>
</dbReference>
<dbReference type="InterPro" id="IPR044946">
    <property type="entry name" value="Restrct_endonuc_typeI_TRD_sf"/>
</dbReference>
<dbReference type="AlphaFoldDB" id="J8ACL7"/>
<sequence>MNINEFRASVVKKAIYGQLVPQDKTEGTSSELLLQILKEKKEKKEKKKIQAISMIKKNSKGIYYEHFEDGSLREVEEVFEIPDSWNFTPLSNVIELISGRDLRSKQYSEEVIGIPYLTGASNFSNSELIINRYTNEPAVIALKGDLLITVKGTIGEMAYLNLPEAHIARQIMAIRSEYISLPYIKIFLEYYVEKLKFKARSLIPGISRDDLLDALIPIPPLKEQSRIVKAVETCFTFADLVEKRQILTKQFKIDLKAALLNEVIRGNLVTQNAGEESVVSKLKLLNIKNELLEDEPYKLPNGWVWAKLKTISKTIKAGGDKPKEVSSVKTDEFPFPIYANGAKNNGLYGYSKEAKITEPSLTVSARGTIGFSVVRREPYTPIVRLINIVPNDDLICLEYLKIVFDAIYTVGNGTSIPQLTVPQVKEKLIPVPPLQEQKRIIAVYEKLITNT</sequence>
<proteinExistence type="inferred from homology"/>
<feature type="domain" description="Type I restriction modification DNA specificity" evidence="5">
    <location>
        <begin position="82"/>
        <end position="244"/>
    </location>
</feature>
<dbReference type="GO" id="GO:0009307">
    <property type="term" value="P:DNA restriction-modification system"/>
    <property type="evidence" value="ECO:0007669"/>
    <property type="project" value="UniProtKB-KW"/>
</dbReference>
<dbReference type="EMBL" id="AHDJ01000043">
    <property type="protein sequence ID" value="EJQ40897.1"/>
    <property type="molecule type" value="Genomic_DNA"/>
</dbReference>
<comment type="caution">
    <text evidence="6">The sequence shown here is derived from an EMBL/GenBank/DDBJ whole genome shotgun (WGS) entry which is preliminary data.</text>
</comment>
<gene>
    <name evidence="6" type="ORF">IEE_04753</name>
</gene>
<accession>J8ACL7</accession>
<comment type="similarity">
    <text evidence="1">Belongs to the type-I restriction system S methylase family.</text>
</comment>
<evidence type="ECO:0000259" key="5">
    <source>
        <dbReference type="Pfam" id="PF01420"/>
    </source>
</evidence>
<dbReference type="PATRIC" id="fig|1053189.3.peg.4855"/>
<dbReference type="PANTHER" id="PTHR43140:SF1">
    <property type="entry name" value="TYPE I RESTRICTION ENZYME ECOKI SPECIFICITY SUBUNIT"/>
    <property type="match status" value="1"/>
</dbReference>
<dbReference type="InterPro" id="IPR000055">
    <property type="entry name" value="Restrct_endonuc_typeI_TRD"/>
</dbReference>
<keyword evidence="3" id="KW-0238">DNA-binding</keyword>
<evidence type="ECO:0000256" key="3">
    <source>
        <dbReference type="ARBA" id="ARBA00023125"/>
    </source>
</evidence>
<dbReference type="Proteomes" id="UP000006600">
    <property type="component" value="Unassembled WGS sequence"/>
</dbReference>
<dbReference type="SUPFAM" id="SSF116734">
    <property type="entry name" value="DNA methylase specificity domain"/>
    <property type="match status" value="2"/>
</dbReference>
<evidence type="ECO:0000256" key="2">
    <source>
        <dbReference type="ARBA" id="ARBA00022747"/>
    </source>
</evidence>
<reference evidence="6 7" key="1">
    <citation type="submission" date="2012-04" db="EMBL/GenBank/DDBJ databases">
        <title>The Genome Sequence of Bacillus cereus BAG5X1-1.</title>
        <authorList>
            <consortium name="The Broad Institute Genome Sequencing Platform"/>
            <consortium name="The Broad Institute Genome Sequencing Center for Infectious Disease"/>
            <person name="Feldgarden M."/>
            <person name="Van der Auwera G.A."/>
            <person name="Mahillon J."/>
            <person name="Duprez V."/>
            <person name="Timmery S."/>
            <person name="Mattelet C."/>
            <person name="Dierick K."/>
            <person name="Sun M."/>
            <person name="Yu Z."/>
            <person name="Zhu L."/>
            <person name="Hu X."/>
            <person name="Shank E.B."/>
            <person name="Swiecicka I."/>
            <person name="Hansen B.M."/>
            <person name="Andrup L."/>
            <person name="Young S.K."/>
            <person name="Zeng Q."/>
            <person name="Gargeya S."/>
            <person name="Fitzgerald M."/>
            <person name="Haas B."/>
            <person name="Abouelleil A."/>
            <person name="Alvarado L."/>
            <person name="Arachchi H.M."/>
            <person name="Berlin A."/>
            <person name="Chapman S.B."/>
            <person name="Goldberg J."/>
            <person name="Griggs A."/>
            <person name="Gujja S."/>
            <person name="Hansen M."/>
            <person name="Howarth C."/>
            <person name="Imamovic A."/>
            <person name="Larimer J."/>
            <person name="McCowen C."/>
            <person name="Montmayeur A."/>
            <person name="Murphy C."/>
            <person name="Neiman D."/>
            <person name="Pearson M."/>
            <person name="Priest M."/>
            <person name="Roberts A."/>
            <person name="Saif S."/>
            <person name="Shea T."/>
            <person name="Sisk P."/>
            <person name="Sykes S."/>
            <person name="Wortman J."/>
            <person name="Nusbaum C."/>
            <person name="Birren B."/>
        </authorList>
    </citation>
    <scope>NUCLEOTIDE SEQUENCE [LARGE SCALE GENOMIC DNA]</scope>
    <source>
        <strain evidence="6 7">BAG5X1-1</strain>
    </source>
</reference>
<dbReference type="Gene3D" id="3.90.220.20">
    <property type="entry name" value="DNA methylase specificity domains"/>
    <property type="match status" value="2"/>
</dbReference>
<comment type="subunit">
    <text evidence="4">The methyltransferase is composed of M and S polypeptides.</text>
</comment>
<dbReference type="HOGENOM" id="CLU_021095_0_3_9"/>
<dbReference type="InterPro" id="IPR051212">
    <property type="entry name" value="Type-I_RE_S_subunit"/>
</dbReference>
<dbReference type="RefSeq" id="WP_002201904.1">
    <property type="nucleotide sequence ID" value="NZ_JH791996.1"/>
</dbReference>
<protein>
    <recommendedName>
        <fullName evidence="5">Type I restriction modification DNA specificity domain-containing protein</fullName>
    </recommendedName>
</protein>